<feature type="compositionally biased region" description="Basic residues" evidence="20">
    <location>
        <begin position="8"/>
        <end position="25"/>
    </location>
</feature>
<dbReference type="SMART" id="SM00360">
    <property type="entry name" value="RRM"/>
    <property type="match status" value="1"/>
</dbReference>
<evidence type="ECO:0000313" key="27">
    <source>
        <dbReference type="EMBL" id="KZC07911.1"/>
    </source>
</evidence>
<feature type="domain" description="SMP-LTD" evidence="26">
    <location>
        <begin position="1621"/>
        <end position="1820"/>
    </location>
</feature>
<keyword evidence="4" id="KW-0813">Transport</keyword>
<dbReference type="InterPro" id="IPR044570">
    <property type="entry name" value="Set1-like"/>
</dbReference>
<feature type="domain" description="C2" evidence="22">
    <location>
        <begin position="2137"/>
        <end position="2258"/>
    </location>
</feature>
<evidence type="ECO:0000256" key="8">
    <source>
        <dbReference type="ARBA" id="ARBA00022853"/>
    </source>
</evidence>
<feature type="region of interest" description="Disordered" evidence="20">
    <location>
        <begin position="1"/>
        <end position="59"/>
    </location>
</feature>
<dbReference type="GO" id="GO:0048188">
    <property type="term" value="C:Set1C/COMPASS complex"/>
    <property type="evidence" value="ECO:0007669"/>
    <property type="project" value="InterPro"/>
</dbReference>
<evidence type="ECO:0000259" key="25">
    <source>
        <dbReference type="PROSITE" id="PS50868"/>
    </source>
</evidence>
<feature type="region of interest" description="Disordered" evidence="20">
    <location>
        <begin position="702"/>
        <end position="722"/>
    </location>
</feature>
<feature type="domain" description="C2" evidence="22">
    <location>
        <begin position="1960"/>
        <end position="2078"/>
    </location>
</feature>
<dbReference type="SUPFAM" id="SSF49562">
    <property type="entry name" value="C2 domain (Calcium/lipid-binding domain, CaLB)"/>
    <property type="match status" value="2"/>
</dbReference>
<dbReference type="Pfam" id="PF00076">
    <property type="entry name" value="RRM_1"/>
    <property type="match status" value="1"/>
</dbReference>
<dbReference type="GO" id="GO:0006869">
    <property type="term" value="P:lipid transport"/>
    <property type="evidence" value="ECO:0007669"/>
    <property type="project" value="UniProtKB-KW"/>
</dbReference>
<protein>
    <recommendedName>
        <fullName evidence="3">[histone H3]-lysine(4) N-trimethyltransferase</fullName>
        <ecNumber evidence="3">2.1.1.354</ecNumber>
    </recommendedName>
</protein>
<comment type="catalytic activity">
    <reaction evidence="16">
        <text>L-lysyl(4)-[histone H3] + 3 S-adenosyl-L-methionine = N(6),N(6),N(6)-trimethyl-L-lysyl(4)-[histone H3] + 3 S-adenosyl-L-homocysteine + 3 H(+)</text>
        <dbReference type="Rhea" id="RHEA:60260"/>
        <dbReference type="Rhea" id="RHEA-COMP:15537"/>
        <dbReference type="Rhea" id="RHEA-COMP:15547"/>
        <dbReference type="ChEBI" id="CHEBI:15378"/>
        <dbReference type="ChEBI" id="CHEBI:29969"/>
        <dbReference type="ChEBI" id="CHEBI:57856"/>
        <dbReference type="ChEBI" id="CHEBI:59789"/>
        <dbReference type="ChEBI" id="CHEBI:61961"/>
        <dbReference type="EC" id="2.1.1.354"/>
    </reaction>
</comment>
<dbReference type="OrthoDB" id="270970at2759"/>
<evidence type="ECO:0000256" key="15">
    <source>
        <dbReference type="ARBA" id="ARBA00023242"/>
    </source>
</evidence>
<feature type="compositionally biased region" description="Acidic residues" evidence="20">
    <location>
        <begin position="521"/>
        <end position="530"/>
    </location>
</feature>
<feature type="compositionally biased region" description="Polar residues" evidence="20">
    <location>
        <begin position="703"/>
        <end position="714"/>
    </location>
</feature>
<dbReference type="Pfam" id="PF11764">
    <property type="entry name" value="N-SET"/>
    <property type="match status" value="1"/>
</dbReference>
<feature type="compositionally biased region" description="Low complexity" evidence="20">
    <location>
        <begin position="26"/>
        <end position="39"/>
    </location>
</feature>
<feature type="transmembrane region" description="Helical" evidence="21">
    <location>
        <begin position="1561"/>
        <end position="1594"/>
    </location>
</feature>
<keyword evidence="28" id="KW-1185">Reference proteome</keyword>
<evidence type="ECO:0000256" key="17">
    <source>
        <dbReference type="ARBA" id="ARBA00047583"/>
    </source>
</evidence>
<evidence type="ECO:0000259" key="22">
    <source>
        <dbReference type="PROSITE" id="PS50004"/>
    </source>
</evidence>
<feature type="domain" description="Post-SET" evidence="25">
    <location>
        <begin position="1478"/>
        <end position="1494"/>
    </location>
</feature>
<dbReference type="EMBL" id="KQ434835">
    <property type="protein sequence ID" value="KZC07911.1"/>
    <property type="molecule type" value="Genomic_DNA"/>
</dbReference>
<keyword evidence="8" id="KW-0156">Chromatin regulator</keyword>
<dbReference type="InterPro" id="IPR031468">
    <property type="entry name" value="SMP_LBD"/>
</dbReference>
<keyword evidence="13 21" id="KW-0472">Membrane</keyword>
<dbReference type="CDD" id="cd19169">
    <property type="entry name" value="SET_SETD1"/>
    <property type="match status" value="1"/>
</dbReference>
<dbReference type="Proteomes" id="UP000076502">
    <property type="component" value="Unassembled WGS sequence"/>
</dbReference>
<evidence type="ECO:0000256" key="2">
    <source>
        <dbReference type="ARBA" id="ARBA00004370"/>
    </source>
</evidence>
<evidence type="ECO:0000256" key="7">
    <source>
        <dbReference type="ARBA" id="ARBA00022691"/>
    </source>
</evidence>
<keyword evidence="5 27" id="KW-0489">Methyltransferase</keyword>
<dbReference type="Pfam" id="PF00856">
    <property type="entry name" value="SET"/>
    <property type="match status" value="1"/>
</dbReference>
<evidence type="ECO:0000259" key="24">
    <source>
        <dbReference type="PROSITE" id="PS50280"/>
    </source>
</evidence>
<dbReference type="GO" id="GO:0016020">
    <property type="term" value="C:membrane"/>
    <property type="evidence" value="ECO:0007669"/>
    <property type="project" value="UniProtKB-SubCell"/>
</dbReference>
<keyword evidence="15" id="KW-0539">Nucleus</keyword>
<dbReference type="InterPro" id="IPR000504">
    <property type="entry name" value="RRM_dom"/>
</dbReference>
<evidence type="ECO:0000256" key="9">
    <source>
        <dbReference type="ARBA" id="ARBA00022884"/>
    </source>
</evidence>
<dbReference type="InterPro" id="IPR001214">
    <property type="entry name" value="SET_dom"/>
</dbReference>
<dbReference type="Pfam" id="PF00168">
    <property type="entry name" value="C2"/>
    <property type="match status" value="2"/>
</dbReference>
<keyword evidence="9 19" id="KW-0694">RNA-binding</keyword>
<evidence type="ECO:0000256" key="6">
    <source>
        <dbReference type="ARBA" id="ARBA00022679"/>
    </source>
</evidence>
<evidence type="ECO:0000256" key="14">
    <source>
        <dbReference type="ARBA" id="ARBA00023163"/>
    </source>
</evidence>
<comment type="catalytic activity">
    <reaction evidence="17">
        <text>N(6)-methyl-L-lysyl(4)-[histone H3] + S-adenosyl-L-methionine = N(6),N(6)-dimethyl-L-lysyl(4)-[histone H3] + S-adenosyl-L-homocysteine + H(+)</text>
        <dbReference type="Rhea" id="RHEA:60268"/>
        <dbReference type="Rhea" id="RHEA-COMP:15540"/>
        <dbReference type="Rhea" id="RHEA-COMP:15543"/>
        <dbReference type="ChEBI" id="CHEBI:15378"/>
        <dbReference type="ChEBI" id="CHEBI:57856"/>
        <dbReference type="ChEBI" id="CHEBI:59789"/>
        <dbReference type="ChEBI" id="CHEBI:61929"/>
        <dbReference type="ChEBI" id="CHEBI:61976"/>
    </reaction>
</comment>
<dbReference type="SMART" id="SM00239">
    <property type="entry name" value="C2"/>
    <property type="match status" value="3"/>
</dbReference>
<keyword evidence="7" id="KW-0949">S-adenosyl-L-methionine</keyword>
<feature type="compositionally biased region" description="Basic and acidic residues" evidence="20">
    <location>
        <begin position="924"/>
        <end position="941"/>
    </location>
</feature>
<evidence type="ECO:0000256" key="19">
    <source>
        <dbReference type="PROSITE-ProRule" id="PRU00176"/>
    </source>
</evidence>
<dbReference type="STRING" id="178035.A0A154P7T5"/>
<reference evidence="27 28" key="1">
    <citation type="submission" date="2015-07" db="EMBL/GenBank/DDBJ databases">
        <title>The genome of Dufourea novaeangliae.</title>
        <authorList>
            <person name="Pan H."/>
            <person name="Kapheim K."/>
        </authorList>
    </citation>
    <scope>NUCLEOTIDE SEQUENCE [LARGE SCALE GENOMIC DNA]</scope>
    <source>
        <strain evidence="27">0120121106</strain>
        <tissue evidence="27">Whole body</tissue>
    </source>
</reference>
<comment type="subcellular location">
    <subcellularLocation>
        <location evidence="2">Membrane</location>
    </subcellularLocation>
    <subcellularLocation>
        <location evidence="1">Nucleus</location>
    </subcellularLocation>
</comment>
<dbReference type="Gene3D" id="3.30.70.330">
    <property type="match status" value="1"/>
</dbReference>
<keyword evidence="10" id="KW-0805">Transcription regulation</keyword>
<proteinExistence type="predicted"/>
<dbReference type="PROSITE" id="PS50102">
    <property type="entry name" value="RRM"/>
    <property type="match status" value="1"/>
</dbReference>
<dbReference type="CDD" id="cd21669">
    <property type="entry name" value="SMP_SF"/>
    <property type="match status" value="1"/>
</dbReference>
<dbReference type="GO" id="GO:0008289">
    <property type="term" value="F:lipid binding"/>
    <property type="evidence" value="ECO:0007669"/>
    <property type="project" value="UniProtKB-KW"/>
</dbReference>
<accession>A0A154P7T5</accession>
<dbReference type="CDD" id="cd00030">
    <property type="entry name" value="C2"/>
    <property type="match status" value="2"/>
</dbReference>
<feature type="region of interest" description="Disordered" evidence="20">
    <location>
        <begin position="2341"/>
        <end position="2364"/>
    </location>
</feature>
<evidence type="ECO:0000256" key="1">
    <source>
        <dbReference type="ARBA" id="ARBA00004123"/>
    </source>
</evidence>
<feature type="region of interest" description="Disordered" evidence="20">
    <location>
        <begin position="283"/>
        <end position="302"/>
    </location>
</feature>
<evidence type="ECO:0000256" key="18">
    <source>
        <dbReference type="ARBA" id="ARBA00049129"/>
    </source>
</evidence>
<feature type="region of interest" description="Disordered" evidence="20">
    <location>
        <begin position="2388"/>
        <end position="2408"/>
    </location>
</feature>
<dbReference type="SMART" id="SM00317">
    <property type="entry name" value="SET"/>
    <property type="match status" value="1"/>
</dbReference>
<dbReference type="CDD" id="cd12304">
    <property type="entry name" value="RRM_Set1"/>
    <property type="match status" value="1"/>
</dbReference>
<dbReference type="InterPro" id="IPR035979">
    <property type="entry name" value="RBD_domain_sf"/>
</dbReference>
<feature type="compositionally biased region" description="Basic and acidic residues" evidence="20">
    <location>
        <begin position="770"/>
        <end position="780"/>
    </location>
</feature>
<dbReference type="SUPFAM" id="SSF82199">
    <property type="entry name" value="SET domain"/>
    <property type="match status" value="1"/>
</dbReference>
<evidence type="ECO:0000256" key="12">
    <source>
        <dbReference type="ARBA" id="ARBA00023121"/>
    </source>
</evidence>
<evidence type="ECO:0000256" key="11">
    <source>
        <dbReference type="ARBA" id="ARBA00023055"/>
    </source>
</evidence>
<keyword evidence="21" id="KW-1133">Transmembrane helix</keyword>
<evidence type="ECO:0000256" key="21">
    <source>
        <dbReference type="SAM" id="Phobius"/>
    </source>
</evidence>
<name>A0A154P7T5_DUFNO</name>
<dbReference type="PANTHER" id="PTHR45814:SF2">
    <property type="entry name" value="HISTONE-LYSINE N-METHYLTRANSFERASE SETD1"/>
    <property type="match status" value="1"/>
</dbReference>
<dbReference type="PROSITE" id="PS50280">
    <property type="entry name" value="SET"/>
    <property type="match status" value="1"/>
</dbReference>
<feature type="region of interest" description="Disordered" evidence="20">
    <location>
        <begin position="908"/>
        <end position="941"/>
    </location>
</feature>
<dbReference type="FunFam" id="2.170.270.10:FF:000010">
    <property type="entry name" value="Histone-lysine N-methyltransferase"/>
    <property type="match status" value="1"/>
</dbReference>
<dbReference type="SMART" id="SM01291">
    <property type="entry name" value="N-SET"/>
    <property type="match status" value="1"/>
</dbReference>
<evidence type="ECO:0000256" key="10">
    <source>
        <dbReference type="ARBA" id="ARBA00023015"/>
    </source>
</evidence>
<evidence type="ECO:0000256" key="13">
    <source>
        <dbReference type="ARBA" id="ARBA00023136"/>
    </source>
</evidence>
<dbReference type="Gene3D" id="2.60.40.150">
    <property type="entry name" value="C2 domain"/>
    <property type="match status" value="2"/>
</dbReference>
<keyword evidence="6 27" id="KW-0808">Transferase</keyword>
<evidence type="ECO:0000259" key="26">
    <source>
        <dbReference type="PROSITE" id="PS51847"/>
    </source>
</evidence>
<dbReference type="InterPro" id="IPR037841">
    <property type="entry name" value="SET_SETD1A/B"/>
</dbReference>
<evidence type="ECO:0000313" key="28">
    <source>
        <dbReference type="Proteomes" id="UP000076502"/>
    </source>
</evidence>
<keyword evidence="21" id="KW-0812">Transmembrane</keyword>
<feature type="compositionally biased region" description="Low complexity" evidence="20">
    <location>
        <begin position="803"/>
        <end position="836"/>
    </location>
</feature>
<evidence type="ECO:0000256" key="16">
    <source>
        <dbReference type="ARBA" id="ARBA00047571"/>
    </source>
</evidence>
<keyword evidence="14" id="KW-0804">Transcription</keyword>
<dbReference type="EC" id="2.1.1.354" evidence="3"/>
<evidence type="ECO:0000256" key="3">
    <source>
        <dbReference type="ARBA" id="ARBA00012182"/>
    </source>
</evidence>
<dbReference type="PROSITE" id="PS50004">
    <property type="entry name" value="C2"/>
    <property type="match status" value="2"/>
</dbReference>
<feature type="region of interest" description="Disordered" evidence="20">
    <location>
        <begin position="403"/>
        <end position="435"/>
    </location>
</feature>
<feature type="region of interest" description="Disordered" evidence="20">
    <location>
        <begin position="513"/>
        <end position="556"/>
    </location>
</feature>
<dbReference type="GO" id="GO:0003723">
    <property type="term" value="F:RNA binding"/>
    <property type="evidence" value="ECO:0007669"/>
    <property type="project" value="UniProtKB-UniRule"/>
</dbReference>
<dbReference type="Gene3D" id="2.170.270.10">
    <property type="entry name" value="SET domain"/>
    <property type="match status" value="1"/>
</dbReference>
<feature type="domain" description="RRM" evidence="23">
    <location>
        <begin position="135"/>
        <end position="208"/>
    </location>
</feature>
<evidence type="ECO:0000259" key="23">
    <source>
        <dbReference type="PROSITE" id="PS50102"/>
    </source>
</evidence>
<evidence type="ECO:0000256" key="5">
    <source>
        <dbReference type="ARBA" id="ARBA00022603"/>
    </source>
</evidence>
<gene>
    <name evidence="27" type="ORF">WN55_09953</name>
</gene>
<dbReference type="InterPro" id="IPR012677">
    <property type="entry name" value="Nucleotide-bd_a/b_plait_sf"/>
</dbReference>
<dbReference type="GO" id="GO:0032259">
    <property type="term" value="P:methylation"/>
    <property type="evidence" value="ECO:0007669"/>
    <property type="project" value="UniProtKB-KW"/>
</dbReference>
<feature type="region of interest" description="Disordered" evidence="20">
    <location>
        <begin position="758"/>
        <end position="896"/>
    </location>
</feature>
<organism evidence="27 28">
    <name type="scientific">Dufourea novaeangliae</name>
    <name type="common">Sweat bee</name>
    <dbReference type="NCBI Taxonomy" id="178035"/>
    <lineage>
        <taxon>Eukaryota</taxon>
        <taxon>Metazoa</taxon>
        <taxon>Ecdysozoa</taxon>
        <taxon>Arthropoda</taxon>
        <taxon>Hexapoda</taxon>
        <taxon>Insecta</taxon>
        <taxon>Pterygota</taxon>
        <taxon>Neoptera</taxon>
        <taxon>Endopterygota</taxon>
        <taxon>Hymenoptera</taxon>
        <taxon>Apocrita</taxon>
        <taxon>Aculeata</taxon>
        <taxon>Apoidea</taxon>
        <taxon>Anthophila</taxon>
        <taxon>Halictidae</taxon>
        <taxon>Rophitinae</taxon>
        <taxon>Dufourea</taxon>
    </lineage>
</organism>
<keyword evidence="11" id="KW-0445">Lipid transport</keyword>
<feature type="domain" description="SET" evidence="24">
    <location>
        <begin position="1355"/>
        <end position="1472"/>
    </location>
</feature>
<dbReference type="InterPro" id="IPR035892">
    <property type="entry name" value="C2_domain_sf"/>
</dbReference>
<sequence>MNGMERHGHGHGHSHAHLHRHRHSHGNSQSASQNTNQSSKHSHTHVTHSQKDASIVQTPQKPRNYKLLVDPFLVKGASKLYRYDGMVPGDPTYPEVQPRDPRSQLTRIWTRLEQLDLPVPRFKIDSNYCGEPPPLEVTFCHLNDNIDKTFLTDMVQKFGVVEELTVYYHPVTNKHLGIARVVFESTKASKACVEKLNNTSVMGKVLRVFLDAFGEECKKIYDELTVEKKAEKKVEKEVKIENDQGKQTPIDKITEDRDDFRSNKKIASSIEKSRDTYVENSRYSKYRDYPTPSGSTGSDLGYGTAPSELNYSSNYSQNSTPATNYDLFPPNYYGGYHHQPPNNYLANMPQNVSQNLSMQQNSSMWWGNNTGPAGYASSSMWPVQHGTNLDNSNSNAVPITKVSNVKMHHTTPKKEKEKENQSGTKNYSRDSPVETRKTLDLDTRIAMLLKDKAGGMAPPFLQFGSDSEDEKKSVAADNEMLSEPPSPFLSHETYKSCFEKMRERSKERWKIHENNINQFSVDEELDEIEPEPPKEPPPPPPPDDDRMSLSPLSSGDEKIEEVIAQTEPTSQLYPGAGYPGHLAHYPTSDMYNWPRPAQYPYPYGTTYLQSHYQPNTTSFSGAVGNHQGANYYSSFQSRLNAMANHNITKDNPQGPTINGVLNRVVNELKQILKKDFNKKMIENTAFKLFEVWWDEKKSEKSQIQEGDNTIVNNSNKEEGSKPQGISLLLEQATPLGFNYDGFGLGIRASMPKMPSFRRKIKAPSPLPQDEDSRQSDHGDTEIIESDSDIDLTSVQKVKRPITSLPSVSSSSSSSSSASESSSDEMSCSESSSSSNDSSDDEVRSGNFEYEQDTDSRISDNRPLASNSEDPDILTELAIQRSLDCPTPTGRETPIPNIKIKDVNSNEFPQYENEASPDTSPLRYENQKEEMGTTNEKSVDEEHLEKPRVVVKGAGLTSTEIEAQKVAKSTHTVIPVPAKQEPRDMQKMENSAAEALITLAGQDNIIRHRSPGPLQPNIIRALQTMSAKYINDEPILKESEKIEMFSEIPTTDSEEESLEIRRLRYQAEADLRLNGQRSPSSPGSQASQVYMEHSYSLPPSQTEVIEFVARPPPAPIKPAKIKTSKIMKLAKGKDKTHKVEKRKYKYTKIHSEQNHEGEKENIQNEFVYEKYPNKVIQEPTLTYKERDLMSEMAILYEFLTRGIDAEDVEYLRRSYEALLADDSQGYWLNDTHWVDHPATDIPSPAKRRKRDELRLHVSGSARTEGYYKVDIREKAKHKHHYAQSIQRSHDVEDSNGSYAGGDGTMNGPKNNTKALTGKMQALSREARSNQRRLLTAFGIDTDSDLLKFNQLKFRKKQLKFAKSGIHDWGLFAMEPIAADEMVIEYVGQMVRPVVADLRESQYEATGIGSSYLFRIDLDTIIDATKCGNLARFINHSCNPNCYAKVITIESQKKIVIYSKQPIGVNEEITYDYKFPLEDDKIPCLCGAPQCRGKREGTGGGNCIGNYPPATGGPPRTITSTAGYGAAPGGANMTPEDLAPDEEFALAITQKAQREAEAIRGALYLSVALAIAWIIGAAGLSLAWLVLVLALAGTIFKTRISRLLQSAIQQELGRLRRRRALYKDETAEWLSLLLNKWWRFSAASIFSLAKERLEPLLNEAKPGILGPLELRELTFGEQTPCVTRVRTLDYTNDDDNLDGPIGQTKVSIEADVRLDCEQFRMLITTRLFGKGVGMDVDLAVEKLSLSGTILATLTLNSMAPFPHATSLSVSFLEKPDVWFSVRILRAVQMMEMPLIKTWIHAVVTDALASWIVDPGHLEMDLRAQERPGPRLDFMANSIPRGVLTVVLSQNGCSAPIGDEARWLVVTLGDQRSVTTPLNSTWNEDVSFLVGALDNEKVSIKLKAKRLVSTITLAHFELALGVYNWDGSQIVETVLQQKKPSRNSANIPNINARLEYTALPKLDPDLPQPEITEDNSHLSGVLVVYIHSADNLNSDNSQCNPYCMLFNNRKKVKTTHYVRSTTSPCWESRAQFLVQDYTQVSLSFVVYSWNIAKSSDSDMLGLAILSLSQDSTWIIRKDLPLSGSNNMSTMTVSVMFHPVKSVQQVVTSRRSSLALPMSDDEPKTKRNSLPWMQQAKLLLTHKDIDPASSDVSSLLSTGSGLMEVTLIRAKDLMAKDLNGFSDPFCELKLNNETKYKSSIKKKTLNPCWDESSIMGLPRTGETLDVVLWDHDTFGMKDYLGKVSLTLDDIRKLSNNDQSNWFTLRGTKTGSVELKIKVLSEECETQSTYAASNISESSMQLNIESSETVSNIIRRPSMEKSKMRLHLDVVPPPPPPRTVTLLKPTVSSQSDKASIGSKDSSEMNGTQNSWIPSVITETVTDVIDTTDAAKLRERRSSHNSLTPSPEQGFGKKLPQYNSFRVMKQKVKRGLKLRRFRSEVNIEEKNDAKGITLSLEPRGGGEADATELLQESGLAHAVSQPDMLGRIRQSSPRLRLRPNELKIVNGTREKYSGIEGKVLQAQGLHVAHIAQLYCRIKLQTCTSPNKIASSANNGKTLAKSRLLPAMPNPQFSIDFHIEGDNVPRQSLLIFEIRSASKELLASRRISLHELLGVSAATDEIRTWLALNNGASLEVQIAHGRELKSKSTKKLFRSWSVHRIGKI</sequence>
<evidence type="ECO:0000256" key="4">
    <source>
        <dbReference type="ARBA" id="ARBA00022448"/>
    </source>
</evidence>
<feature type="region of interest" description="Disordered" evidence="20">
    <location>
        <begin position="462"/>
        <end position="491"/>
    </location>
</feature>
<dbReference type="PROSITE" id="PS51847">
    <property type="entry name" value="SMP"/>
    <property type="match status" value="1"/>
</dbReference>
<comment type="catalytic activity">
    <reaction evidence="18">
        <text>N(6),N(6)-dimethyl-L-lysyl(4)-[histone H3] + S-adenosyl-L-methionine = N(6),N(6),N(6)-trimethyl-L-lysyl(4)-[histone H3] + S-adenosyl-L-homocysteine + H(+)</text>
        <dbReference type="Rhea" id="RHEA:60272"/>
        <dbReference type="Rhea" id="RHEA-COMP:15537"/>
        <dbReference type="Rhea" id="RHEA-COMP:15540"/>
        <dbReference type="ChEBI" id="CHEBI:15378"/>
        <dbReference type="ChEBI" id="CHEBI:57856"/>
        <dbReference type="ChEBI" id="CHEBI:59789"/>
        <dbReference type="ChEBI" id="CHEBI:61961"/>
        <dbReference type="ChEBI" id="CHEBI:61976"/>
    </reaction>
</comment>
<dbReference type="GO" id="GO:0140999">
    <property type="term" value="F:histone H3K4 trimethyltransferase activity"/>
    <property type="evidence" value="ECO:0007669"/>
    <property type="project" value="UniProtKB-EC"/>
</dbReference>
<evidence type="ECO:0000256" key="20">
    <source>
        <dbReference type="SAM" id="MobiDB-lite"/>
    </source>
</evidence>
<feature type="region of interest" description="Disordered" evidence="20">
    <location>
        <begin position="1277"/>
        <end position="1312"/>
    </location>
</feature>
<dbReference type="InterPro" id="IPR046341">
    <property type="entry name" value="SET_dom_sf"/>
</dbReference>
<keyword evidence="12" id="KW-0446">Lipid-binding</keyword>
<dbReference type="InterPro" id="IPR024657">
    <property type="entry name" value="COMPASS_Set1_N-SET"/>
</dbReference>
<dbReference type="InterPro" id="IPR003616">
    <property type="entry name" value="Post-SET_dom"/>
</dbReference>
<dbReference type="SUPFAM" id="SSF54928">
    <property type="entry name" value="RNA-binding domain, RBD"/>
    <property type="match status" value="1"/>
</dbReference>
<dbReference type="PROSITE" id="PS50868">
    <property type="entry name" value="POST_SET"/>
    <property type="match status" value="1"/>
</dbReference>
<dbReference type="InterPro" id="IPR000008">
    <property type="entry name" value="C2_dom"/>
</dbReference>
<dbReference type="PANTHER" id="PTHR45814">
    <property type="entry name" value="HISTONE-LYSINE N-METHYLTRANSFERASE SETD1"/>
    <property type="match status" value="1"/>
</dbReference>